<evidence type="ECO:0000313" key="10">
    <source>
        <dbReference type="Proteomes" id="UP000318053"/>
    </source>
</evidence>
<organism evidence="9 10">
    <name type="scientific">Allorhodopirellula solitaria</name>
    <dbReference type="NCBI Taxonomy" id="2527987"/>
    <lineage>
        <taxon>Bacteria</taxon>
        <taxon>Pseudomonadati</taxon>
        <taxon>Planctomycetota</taxon>
        <taxon>Planctomycetia</taxon>
        <taxon>Pirellulales</taxon>
        <taxon>Pirellulaceae</taxon>
        <taxon>Allorhodopirellula</taxon>
    </lineage>
</organism>
<evidence type="ECO:0000259" key="7">
    <source>
        <dbReference type="PROSITE" id="PS50011"/>
    </source>
</evidence>
<dbReference type="SUPFAM" id="SSF56112">
    <property type="entry name" value="Protein kinase-like (PK-like)"/>
    <property type="match status" value="1"/>
</dbReference>
<dbReference type="SMART" id="SM00332">
    <property type="entry name" value="PP2Cc"/>
    <property type="match status" value="1"/>
</dbReference>
<evidence type="ECO:0000256" key="5">
    <source>
        <dbReference type="ARBA" id="ARBA00022840"/>
    </source>
</evidence>
<dbReference type="GO" id="GO:0004674">
    <property type="term" value="F:protein serine/threonine kinase activity"/>
    <property type="evidence" value="ECO:0007669"/>
    <property type="project" value="UniProtKB-KW"/>
</dbReference>
<feature type="domain" description="Protein kinase" evidence="7">
    <location>
        <begin position="272"/>
        <end position="537"/>
    </location>
</feature>
<dbReference type="PROSITE" id="PS00109">
    <property type="entry name" value="PROTEIN_KINASE_TYR"/>
    <property type="match status" value="1"/>
</dbReference>
<keyword evidence="10" id="KW-1185">Reference proteome</keyword>
<dbReference type="EMBL" id="SJPK01000029">
    <property type="protein sequence ID" value="TWT52368.1"/>
    <property type="molecule type" value="Genomic_DNA"/>
</dbReference>
<feature type="transmembrane region" description="Helical" evidence="6">
    <location>
        <begin position="554"/>
        <end position="575"/>
    </location>
</feature>
<dbReference type="Gene3D" id="3.60.40.10">
    <property type="entry name" value="PPM-type phosphatase domain"/>
    <property type="match status" value="1"/>
</dbReference>
<feature type="domain" description="PPM-type phosphatase" evidence="8">
    <location>
        <begin position="8"/>
        <end position="239"/>
    </location>
</feature>
<dbReference type="Pfam" id="PF00069">
    <property type="entry name" value="Pkinase"/>
    <property type="match status" value="1"/>
</dbReference>
<sequence length="578" mass="65224">MAEQLDLAIGQHSSRGLKPCNQDFHGMCLPDEPLRSTKGIPVALADGISSSDVSQVAAETVVKAFLNDYFCTSEAWTVKHSVFKVLVATNGWLHSMTRQSQYRDDQDRGYVCTFSGLIFKSATAHLFHIGDTRVYRLRSGHLELLTEDHRICVTSRTSYLTRAIGFRDDLEIDYRSLPLEKDDVFLLLSDGVYEFLSDSSIRSIVDDHGDDLDAAAEGLVETALQQKSTDNATAQIVRVAAIAPTTLDEAHAELTDLPFPPILTPRDEFDGYRIVRELHASSRSYVYLVSDLETDELFVLKTLSTEQQSDPDHLNRFLTEEWVARRLNNANVLKAYLPTRKRRYLYTITEYVDGQTLTQWMIDHPEPTLDVVRRIVQQIGKGLQAFHRQEMLHQDLRPENVLIDREGTVKIIDFGSMWVAGLAESTSPFARSSQLGTVQYMAPEVLRGEAGTARSDVFSLGVITYQMLTGRLPYGPHLARTRTRAAQSKLRYTTSITPDSDIPVWVDGALAKAVHLNANLRYEEPAEFVYDLCHPRKEFVKEGKPLLLRDPATYWKRVSLVLGWTLIAVCIAWLVSQQ</sequence>
<evidence type="ECO:0000313" key="9">
    <source>
        <dbReference type="EMBL" id="TWT52368.1"/>
    </source>
</evidence>
<dbReference type="CDD" id="cd14014">
    <property type="entry name" value="STKc_PknB_like"/>
    <property type="match status" value="1"/>
</dbReference>
<keyword evidence="6" id="KW-0472">Membrane</keyword>
<dbReference type="Pfam" id="PF13672">
    <property type="entry name" value="PP2C_2"/>
    <property type="match status" value="1"/>
</dbReference>
<keyword evidence="6" id="KW-1133">Transmembrane helix</keyword>
<gene>
    <name evidence="9" type="primary">prkC_17</name>
    <name evidence="9" type="ORF">CA85_50220</name>
</gene>
<keyword evidence="6" id="KW-0812">Transmembrane</keyword>
<name>A0A5C5WP00_9BACT</name>
<dbReference type="InterPro" id="IPR036457">
    <property type="entry name" value="PPM-type-like_dom_sf"/>
</dbReference>
<dbReference type="InterPro" id="IPR000719">
    <property type="entry name" value="Prot_kinase_dom"/>
</dbReference>
<dbReference type="AlphaFoldDB" id="A0A5C5WP00"/>
<keyword evidence="1" id="KW-0723">Serine/threonine-protein kinase</keyword>
<evidence type="ECO:0000259" key="8">
    <source>
        <dbReference type="PROSITE" id="PS51746"/>
    </source>
</evidence>
<dbReference type="RefSeq" id="WP_146393947.1">
    <property type="nucleotide sequence ID" value="NZ_SJPK01000029.1"/>
</dbReference>
<evidence type="ECO:0000256" key="6">
    <source>
        <dbReference type="SAM" id="Phobius"/>
    </source>
</evidence>
<evidence type="ECO:0000256" key="2">
    <source>
        <dbReference type="ARBA" id="ARBA00022679"/>
    </source>
</evidence>
<evidence type="ECO:0000256" key="3">
    <source>
        <dbReference type="ARBA" id="ARBA00022741"/>
    </source>
</evidence>
<comment type="caution">
    <text evidence="9">The sequence shown here is derived from an EMBL/GenBank/DDBJ whole genome shotgun (WGS) entry which is preliminary data.</text>
</comment>
<dbReference type="InterPro" id="IPR001932">
    <property type="entry name" value="PPM-type_phosphatase-like_dom"/>
</dbReference>
<keyword evidence="5" id="KW-0067">ATP-binding</keyword>
<dbReference type="PANTHER" id="PTHR24351">
    <property type="entry name" value="RIBOSOMAL PROTEIN S6 KINASE"/>
    <property type="match status" value="1"/>
</dbReference>
<protein>
    <submittedName>
        <fullName evidence="9">Serine/threonine-protein kinase PrkC</fullName>
        <ecNumber evidence="9">2.7.11.1</ecNumber>
    </submittedName>
</protein>
<dbReference type="Gene3D" id="1.10.510.10">
    <property type="entry name" value="Transferase(Phosphotransferase) domain 1"/>
    <property type="match status" value="1"/>
</dbReference>
<evidence type="ECO:0000256" key="1">
    <source>
        <dbReference type="ARBA" id="ARBA00022527"/>
    </source>
</evidence>
<proteinExistence type="predicted"/>
<dbReference type="CDD" id="cd00143">
    <property type="entry name" value="PP2Cc"/>
    <property type="match status" value="1"/>
</dbReference>
<keyword evidence="2 9" id="KW-0808">Transferase</keyword>
<reference evidence="9 10" key="1">
    <citation type="submission" date="2019-02" db="EMBL/GenBank/DDBJ databases">
        <title>Deep-cultivation of Planctomycetes and their phenomic and genomic characterization uncovers novel biology.</title>
        <authorList>
            <person name="Wiegand S."/>
            <person name="Jogler M."/>
            <person name="Boedeker C."/>
            <person name="Pinto D."/>
            <person name="Vollmers J."/>
            <person name="Rivas-Marin E."/>
            <person name="Kohn T."/>
            <person name="Peeters S.H."/>
            <person name="Heuer A."/>
            <person name="Rast P."/>
            <person name="Oberbeckmann S."/>
            <person name="Bunk B."/>
            <person name="Jeske O."/>
            <person name="Meyerdierks A."/>
            <person name="Storesund J.E."/>
            <person name="Kallscheuer N."/>
            <person name="Luecker S."/>
            <person name="Lage O.M."/>
            <person name="Pohl T."/>
            <person name="Merkel B.J."/>
            <person name="Hornburger P."/>
            <person name="Mueller R.-W."/>
            <person name="Bruemmer F."/>
            <person name="Labrenz M."/>
            <person name="Spormann A.M."/>
            <person name="Op Den Camp H."/>
            <person name="Overmann J."/>
            <person name="Amann R."/>
            <person name="Jetten M.S.M."/>
            <person name="Mascher T."/>
            <person name="Medema M.H."/>
            <person name="Devos D.P."/>
            <person name="Kaster A.-K."/>
            <person name="Ovreas L."/>
            <person name="Rohde M."/>
            <person name="Galperin M.Y."/>
            <person name="Jogler C."/>
        </authorList>
    </citation>
    <scope>NUCLEOTIDE SEQUENCE [LARGE SCALE GENOMIC DNA]</scope>
    <source>
        <strain evidence="9 10">CA85</strain>
    </source>
</reference>
<keyword evidence="4 9" id="KW-0418">Kinase</keyword>
<accession>A0A5C5WP00</accession>
<dbReference type="PROSITE" id="PS50011">
    <property type="entry name" value="PROTEIN_KINASE_DOM"/>
    <property type="match status" value="1"/>
</dbReference>
<dbReference type="Proteomes" id="UP000318053">
    <property type="component" value="Unassembled WGS sequence"/>
</dbReference>
<dbReference type="OrthoDB" id="283104at2"/>
<dbReference type="SUPFAM" id="SSF81606">
    <property type="entry name" value="PP2C-like"/>
    <property type="match status" value="1"/>
</dbReference>
<dbReference type="PROSITE" id="PS51746">
    <property type="entry name" value="PPM_2"/>
    <property type="match status" value="1"/>
</dbReference>
<dbReference type="GO" id="GO:0005524">
    <property type="term" value="F:ATP binding"/>
    <property type="evidence" value="ECO:0007669"/>
    <property type="project" value="UniProtKB-KW"/>
</dbReference>
<keyword evidence="3" id="KW-0547">Nucleotide-binding</keyword>
<dbReference type="InterPro" id="IPR008266">
    <property type="entry name" value="Tyr_kinase_AS"/>
</dbReference>
<evidence type="ECO:0000256" key="4">
    <source>
        <dbReference type="ARBA" id="ARBA00022777"/>
    </source>
</evidence>
<dbReference type="SMART" id="SM00331">
    <property type="entry name" value="PP2C_SIG"/>
    <property type="match status" value="1"/>
</dbReference>
<dbReference type="InterPro" id="IPR011009">
    <property type="entry name" value="Kinase-like_dom_sf"/>
</dbReference>
<dbReference type="EC" id="2.7.11.1" evidence="9"/>